<proteinExistence type="predicted"/>
<gene>
    <name evidence="2" type="ORF">SG35_004465</name>
</gene>
<evidence type="ECO:0000313" key="2">
    <source>
        <dbReference type="EMBL" id="WDE01751.1"/>
    </source>
</evidence>
<dbReference type="Proteomes" id="UP000032568">
    <property type="component" value="Chromosome"/>
</dbReference>
<dbReference type="Pfam" id="PF00561">
    <property type="entry name" value="Abhydrolase_1"/>
    <property type="match status" value="1"/>
</dbReference>
<evidence type="ECO:0000259" key="1">
    <source>
        <dbReference type="Pfam" id="PF00561"/>
    </source>
</evidence>
<evidence type="ECO:0000313" key="3">
    <source>
        <dbReference type="Proteomes" id="UP000032568"/>
    </source>
</evidence>
<reference evidence="2 3" key="2">
    <citation type="journal article" date="2022" name="Mar. Drugs">
        <title>Bioassay-Guided Fractionation Leads to the Detection of Cholic Acid Generated by the Rare Thalassomonas sp.</title>
        <authorList>
            <person name="Pheiffer F."/>
            <person name="Schneider Y.K."/>
            <person name="Hansen E.H."/>
            <person name="Andersen J.H."/>
            <person name="Isaksson J."/>
            <person name="Busche T."/>
            <person name="R C."/>
            <person name="Kalinowski J."/>
            <person name="Zyl L.V."/>
            <person name="Trindade M."/>
        </authorList>
    </citation>
    <scope>NUCLEOTIDE SEQUENCE [LARGE SCALE GENOMIC DNA]</scope>
    <source>
        <strain evidence="2 3">A5K-106</strain>
    </source>
</reference>
<reference evidence="2 3" key="1">
    <citation type="journal article" date="2015" name="Genome Announc.">
        <title>Draft Genome Sequences of Marine Isolates of Thalassomonas viridans and Thalassomonas actiniarum.</title>
        <authorList>
            <person name="Olonade I."/>
            <person name="van Zyl L.J."/>
            <person name="Trindade M."/>
        </authorList>
    </citation>
    <scope>NUCLEOTIDE SEQUENCE [LARGE SCALE GENOMIC DNA]</scope>
    <source>
        <strain evidence="2 3">A5K-106</strain>
    </source>
</reference>
<keyword evidence="3" id="KW-1185">Reference proteome</keyword>
<dbReference type="PANTHER" id="PTHR12277:SF81">
    <property type="entry name" value="PROTEIN ABHD13"/>
    <property type="match status" value="1"/>
</dbReference>
<dbReference type="GO" id="GO:0016787">
    <property type="term" value="F:hydrolase activity"/>
    <property type="evidence" value="ECO:0007669"/>
    <property type="project" value="UniProtKB-KW"/>
</dbReference>
<dbReference type="InterPro" id="IPR000073">
    <property type="entry name" value="AB_hydrolase_1"/>
</dbReference>
<organism evidence="2 3">
    <name type="scientific">Thalassomonas actiniarum</name>
    <dbReference type="NCBI Taxonomy" id="485447"/>
    <lineage>
        <taxon>Bacteria</taxon>
        <taxon>Pseudomonadati</taxon>
        <taxon>Pseudomonadota</taxon>
        <taxon>Gammaproteobacteria</taxon>
        <taxon>Alteromonadales</taxon>
        <taxon>Colwelliaceae</taxon>
        <taxon>Thalassomonas</taxon>
    </lineage>
</organism>
<dbReference type="KEGG" id="tact:SG35_004465"/>
<sequence length="230" mass="25365">MMQRSLIYFPSSTVDHGYPELEFASQGQVIKTILVNGGQKKALLYFGGNAETVAFNAVDFTRALPDHSIYLVNYRGYGGSSGSPNEQGLYSDALAIYDRLSGQHSSIGVIGRSLGSGIASYLAAKRDISHLVLVTPFGSIEAVAQAQFPIYPMKYLLKDKYNSAARSKDIKAKVLLVIAEHDRVIAQVHSDKLVTAYTPLKPQVELIKNADHNDISQYPKYYQVIQTFLK</sequence>
<keyword evidence="2" id="KW-0378">Hydrolase</keyword>
<protein>
    <submittedName>
        <fullName evidence="2">Alpha/beta fold hydrolase</fullName>
    </submittedName>
</protein>
<name>A0AAE9YV12_9GAMM</name>
<dbReference type="InterPro" id="IPR029058">
    <property type="entry name" value="AB_hydrolase_fold"/>
</dbReference>
<dbReference type="Gene3D" id="3.40.50.1820">
    <property type="entry name" value="alpha/beta hydrolase"/>
    <property type="match status" value="1"/>
</dbReference>
<dbReference type="SUPFAM" id="SSF53474">
    <property type="entry name" value="alpha/beta-Hydrolases"/>
    <property type="match status" value="1"/>
</dbReference>
<dbReference type="AlphaFoldDB" id="A0AAE9YV12"/>
<dbReference type="PANTHER" id="PTHR12277">
    <property type="entry name" value="ALPHA/BETA HYDROLASE DOMAIN-CONTAINING PROTEIN"/>
    <property type="match status" value="1"/>
</dbReference>
<feature type="domain" description="AB hydrolase-1" evidence="1">
    <location>
        <begin position="60"/>
        <end position="152"/>
    </location>
</feature>
<accession>A0AAE9YV12</accession>
<dbReference type="EMBL" id="CP059735">
    <property type="protein sequence ID" value="WDE01751.1"/>
    <property type="molecule type" value="Genomic_DNA"/>
</dbReference>